<dbReference type="EMBL" id="JAULSW010000006">
    <property type="protein sequence ID" value="KAK3378025.1"/>
    <property type="molecule type" value="Genomic_DNA"/>
</dbReference>
<protein>
    <submittedName>
        <fullName evidence="1">Uncharacterized protein</fullName>
    </submittedName>
</protein>
<name>A0AAE0KKQ3_9PEZI</name>
<proteinExistence type="predicted"/>
<reference evidence="1" key="2">
    <citation type="submission" date="2023-06" db="EMBL/GenBank/DDBJ databases">
        <authorList>
            <consortium name="Lawrence Berkeley National Laboratory"/>
            <person name="Haridas S."/>
            <person name="Hensen N."/>
            <person name="Bonometti L."/>
            <person name="Westerberg I."/>
            <person name="Brannstrom I.O."/>
            <person name="Guillou S."/>
            <person name="Cros-Aarteil S."/>
            <person name="Calhoun S."/>
            <person name="Kuo A."/>
            <person name="Mondo S."/>
            <person name="Pangilinan J."/>
            <person name="Riley R."/>
            <person name="LaButti K."/>
            <person name="Andreopoulos B."/>
            <person name="Lipzen A."/>
            <person name="Chen C."/>
            <person name="Yanf M."/>
            <person name="Daum C."/>
            <person name="Ng V."/>
            <person name="Clum A."/>
            <person name="Steindorff A."/>
            <person name="Ohm R."/>
            <person name="Martin F."/>
            <person name="Silar P."/>
            <person name="Natvig D."/>
            <person name="Lalanne C."/>
            <person name="Gautier V."/>
            <person name="Ament-velasquez S.L."/>
            <person name="Kruys A."/>
            <person name="Hutchinson M.I."/>
            <person name="Powell A.J."/>
            <person name="Barry K."/>
            <person name="Miller A.N."/>
            <person name="Grigoriev I.V."/>
            <person name="Debuchy R."/>
            <person name="Gladieux P."/>
            <person name="Thoren M.H."/>
            <person name="Johannesson H."/>
        </authorList>
    </citation>
    <scope>NUCLEOTIDE SEQUENCE</scope>
    <source>
        <strain evidence="1">CBS 232.78</strain>
    </source>
</reference>
<evidence type="ECO:0000313" key="1">
    <source>
        <dbReference type="EMBL" id="KAK3378025.1"/>
    </source>
</evidence>
<accession>A0AAE0KKQ3</accession>
<gene>
    <name evidence="1" type="ORF">B0H63DRAFT_233299</name>
</gene>
<evidence type="ECO:0000313" key="2">
    <source>
        <dbReference type="Proteomes" id="UP001285441"/>
    </source>
</evidence>
<organism evidence="1 2">
    <name type="scientific">Podospora didyma</name>
    <dbReference type="NCBI Taxonomy" id="330526"/>
    <lineage>
        <taxon>Eukaryota</taxon>
        <taxon>Fungi</taxon>
        <taxon>Dikarya</taxon>
        <taxon>Ascomycota</taxon>
        <taxon>Pezizomycotina</taxon>
        <taxon>Sordariomycetes</taxon>
        <taxon>Sordariomycetidae</taxon>
        <taxon>Sordariales</taxon>
        <taxon>Podosporaceae</taxon>
        <taxon>Podospora</taxon>
    </lineage>
</organism>
<reference evidence="1" key="1">
    <citation type="journal article" date="2023" name="Mol. Phylogenet. Evol.">
        <title>Genome-scale phylogeny and comparative genomics of the fungal order Sordariales.</title>
        <authorList>
            <person name="Hensen N."/>
            <person name="Bonometti L."/>
            <person name="Westerberg I."/>
            <person name="Brannstrom I.O."/>
            <person name="Guillou S."/>
            <person name="Cros-Aarteil S."/>
            <person name="Calhoun S."/>
            <person name="Haridas S."/>
            <person name="Kuo A."/>
            <person name="Mondo S."/>
            <person name="Pangilinan J."/>
            <person name="Riley R."/>
            <person name="LaButti K."/>
            <person name="Andreopoulos B."/>
            <person name="Lipzen A."/>
            <person name="Chen C."/>
            <person name="Yan M."/>
            <person name="Daum C."/>
            <person name="Ng V."/>
            <person name="Clum A."/>
            <person name="Steindorff A."/>
            <person name="Ohm R.A."/>
            <person name="Martin F."/>
            <person name="Silar P."/>
            <person name="Natvig D.O."/>
            <person name="Lalanne C."/>
            <person name="Gautier V."/>
            <person name="Ament-Velasquez S.L."/>
            <person name="Kruys A."/>
            <person name="Hutchinson M.I."/>
            <person name="Powell A.J."/>
            <person name="Barry K."/>
            <person name="Miller A.N."/>
            <person name="Grigoriev I.V."/>
            <person name="Debuchy R."/>
            <person name="Gladieux P."/>
            <person name="Hiltunen Thoren M."/>
            <person name="Johannesson H."/>
        </authorList>
    </citation>
    <scope>NUCLEOTIDE SEQUENCE</scope>
    <source>
        <strain evidence="1">CBS 232.78</strain>
    </source>
</reference>
<comment type="caution">
    <text evidence="1">The sequence shown here is derived from an EMBL/GenBank/DDBJ whole genome shotgun (WGS) entry which is preliminary data.</text>
</comment>
<dbReference type="AlphaFoldDB" id="A0AAE0KKQ3"/>
<sequence>MKHRRPHGALGGEKRESTIFHKSPRIRGVSKELWRLSGRRLKLEIGLLVGRTTAADVCLHLQLACLTACRHCACSQSFQIQRWQTSSMTIRSETDRSLLFAKGEGQMKWHGSLSQQHGHIADEIQDPVSSKFTRTEYGTAPAILSLSRGPSKLVATEAVRDARGSWYNQVPPLS</sequence>
<keyword evidence="2" id="KW-1185">Reference proteome</keyword>
<dbReference type="Proteomes" id="UP001285441">
    <property type="component" value="Unassembled WGS sequence"/>
</dbReference>